<dbReference type="Gene3D" id="3.40.50.12090">
    <property type="match status" value="2"/>
</dbReference>
<dbReference type="InterPro" id="IPR007253">
    <property type="entry name" value="Cell_wall-bd_2"/>
</dbReference>
<sequence>MRKAIYTIFAIFLLSFSFKSIASAEISDIRVSGESRFETAVEISKAAFTESETVILSTAYNFPDALAGGSLAYKEDAPILLSAKDSLGKATKEEILRLQAKKAIILGSEGVVSEKVVKELNYIGVSVERIGGKDRFTTATMVAQKLDNPNTAIIAYGRNFPDALAVAPYAAKNGFPILLVEKDEIPKSTKEYLKNIENTIVVGGTSIISPKVMSELPDPERIYGVDRFQTNAKIIEKLQMDSFSSYISTGYNFADALTGSVLAAKNNAAMLLVKSNELPAPIHYVLNEKKFSEAIPLGGRAVVTDSVVQEITDLILNNSMETALPISADNTYTSHLISSKDADYYKLNVEKPGKMSFSMARNKTSDWYLHVYNSEGERLGYTEIDTGDGVHTFNLGLSKGMYYLKFEDSTGYNDYSNISERYTFDIDFDSVNTFEQEVNDSLSQATVIKTDTLVEGQLNLKSNSDIDYYKFNLSSPGKVELEFNQNKTSDWFVTVYDTKGNEIGYKEIESGSGAYHLDFGLNTGDHYIKVTDDTGYDDYDDSNDTYTFKLNYEKSDRFEKEINGTMETASTVKMDGNDYTGTIQGHTSKSDNDYYEFVLPEAGNVNVDFSRSGNADWNVYFYNSDGIEVGFYELESGTDSRYLMMGMPAGTLYMRVTDDTGYDDTEDYYEPYTFSATYEKSAFFEKEINNKHYQSTPLVFNQEYKGAIQSYTHSSADVDYYKLDVPANGTITIKMNREEYDDFKYTLYNEDLSRVTYGSVESGFSQYSREIVLEKGTYYLALADETGYDDYYDSFETYTFQVDFAQY</sequence>
<dbReference type="Proteomes" id="UP000325054">
    <property type="component" value="Unassembled WGS sequence"/>
</dbReference>
<organism evidence="2 3">
    <name type="scientific">Rossellomorea aquimaris</name>
    <dbReference type="NCBI Taxonomy" id="189382"/>
    <lineage>
        <taxon>Bacteria</taxon>
        <taxon>Bacillati</taxon>
        <taxon>Bacillota</taxon>
        <taxon>Bacilli</taxon>
        <taxon>Bacillales</taxon>
        <taxon>Bacillaceae</taxon>
        <taxon>Rossellomorea</taxon>
    </lineage>
</organism>
<dbReference type="InterPro" id="IPR051922">
    <property type="entry name" value="Bact_Sporulation_Assoc"/>
</dbReference>
<name>A0A5D4TLK1_9BACI</name>
<feature type="chain" id="PRO_5038809802" evidence="1">
    <location>
        <begin position="23"/>
        <end position="807"/>
    </location>
</feature>
<dbReference type="EMBL" id="VTEW01000015">
    <property type="protein sequence ID" value="TYS75809.1"/>
    <property type="molecule type" value="Genomic_DNA"/>
</dbReference>
<protein>
    <submittedName>
        <fullName evidence="2">Cell wall-binding repeat-containing protein</fullName>
    </submittedName>
</protein>
<gene>
    <name evidence="2" type="ORF">FZC80_16535</name>
</gene>
<feature type="signal peptide" evidence="1">
    <location>
        <begin position="1"/>
        <end position="22"/>
    </location>
</feature>
<dbReference type="OrthoDB" id="2838029at2"/>
<comment type="caution">
    <text evidence="2">The sequence shown here is derived from an EMBL/GenBank/DDBJ whole genome shotgun (WGS) entry which is preliminary data.</text>
</comment>
<reference evidence="2 3" key="1">
    <citation type="submission" date="2019-08" db="EMBL/GenBank/DDBJ databases">
        <title>Bacillus genomes from the desert of Cuatro Cienegas, Coahuila.</title>
        <authorList>
            <person name="Olmedo-Alvarez G."/>
        </authorList>
    </citation>
    <scope>NUCLEOTIDE SEQUENCE [LARGE SCALE GENOMIC DNA]</scope>
    <source>
        <strain evidence="2 3">CH451a_14T</strain>
    </source>
</reference>
<dbReference type="Pfam" id="PF04122">
    <property type="entry name" value="CW_binding_2"/>
    <property type="match status" value="3"/>
</dbReference>
<dbReference type="PANTHER" id="PTHR30032:SF8">
    <property type="entry name" value="GERMINATION-SPECIFIC N-ACETYLMURAMOYL-L-ALANINE AMIDASE"/>
    <property type="match status" value="1"/>
</dbReference>
<dbReference type="SUPFAM" id="SSF89260">
    <property type="entry name" value="Collagen-binding domain"/>
    <property type="match status" value="4"/>
</dbReference>
<dbReference type="Gene3D" id="2.60.120.380">
    <property type="match status" value="4"/>
</dbReference>
<accession>A0A5D4TLK1</accession>
<proteinExistence type="predicted"/>
<dbReference type="RefSeq" id="WP_148992508.1">
    <property type="nucleotide sequence ID" value="NZ_VTEW01000015.1"/>
</dbReference>
<keyword evidence="1" id="KW-0732">Signal</keyword>
<dbReference type="PANTHER" id="PTHR30032">
    <property type="entry name" value="N-ACETYLMURAMOYL-L-ALANINE AMIDASE-RELATED"/>
    <property type="match status" value="1"/>
</dbReference>
<evidence type="ECO:0000313" key="2">
    <source>
        <dbReference type="EMBL" id="TYS75809.1"/>
    </source>
</evidence>
<evidence type="ECO:0000313" key="3">
    <source>
        <dbReference type="Proteomes" id="UP000325054"/>
    </source>
</evidence>
<dbReference type="AlphaFoldDB" id="A0A5D4TLK1"/>
<evidence type="ECO:0000256" key="1">
    <source>
        <dbReference type="SAM" id="SignalP"/>
    </source>
</evidence>